<evidence type="ECO:0000256" key="6">
    <source>
        <dbReference type="ARBA" id="ARBA00022691"/>
    </source>
</evidence>
<reference evidence="9 10" key="1">
    <citation type="submission" date="2016-11" db="EMBL/GenBank/DDBJ databases">
        <authorList>
            <person name="Jaros S."/>
            <person name="Januszkiewicz K."/>
            <person name="Wedrychowicz H."/>
        </authorList>
    </citation>
    <scope>NUCLEOTIDE SEQUENCE [LARGE SCALE GENOMIC DNA]</scope>
    <source>
        <strain evidence="9 10">DSM 19436</strain>
    </source>
</reference>
<organism evidence="9 10">
    <name type="scientific">Kaistia soli DSM 19436</name>
    <dbReference type="NCBI Taxonomy" id="1122133"/>
    <lineage>
        <taxon>Bacteria</taxon>
        <taxon>Pseudomonadati</taxon>
        <taxon>Pseudomonadota</taxon>
        <taxon>Alphaproteobacteria</taxon>
        <taxon>Hyphomicrobiales</taxon>
        <taxon>Kaistiaceae</taxon>
        <taxon>Kaistia</taxon>
    </lineage>
</organism>
<dbReference type="UniPathway" id="UPA00148"/>
<proteinExistence type="inferred from homology"/>
<dbReference type="AlphaFoldDB" id="A0A1M4X6V2"/>
<dbReference type="PANTHER" id="PTHR43467:SF2">
    <property type="entry name" value="COBALT-PRECORRIN-2 C(20)-METHYLTRANSFERASE"/>
    <property type="match status" value="1"/>
</dbReference>
<evidence type="ECO:0000313" key="9">
    <source>
        <dbReference type="EMBL" id="SHE89230.1"/>
    </source>
</evidence>
<dbReference type="RefSeq" id="WP_073051766.1">
    <property type="nucleotide sequence ID" value="NZ_FQUP01000001.1"/>
</dbReference>
<dbReference type="InterPro" id="IPR014777">
    <property type="entry name" value="4pyrrole_Mease_sub1"/>
</dbReference>
<protein>
    <submittedName>
        <fullName evidence="9">Precorrin-2/cobalt-factor-2 C20-methyltransferase</fullName>
    </submittedName>
</protein>
<accession>A0A1M4X6V2</accession>
<keyword evidence="6" id="KW-0949">S-adenosyl-L-methionine</keyword>
<dbReference type="NCBIfam" id="NF004647">
    <property type="entry name" value="PRK05990.1"/>
    <property type="match status" value="1"/>
</dbReference>
<dbReference type="InterPro" id="IPR000878">
    <property type="entry name" value="4pyrrol_Mease"/>
</dbReference>
<dbReference type="Proteomes" id="UP000184485">
    <property type="component" value="Unassembled WGS sequence"/>
</dbReference>
<dbReference type="Gene3D" id="3.40.1010.10">
    <property type="entry name" value="Cobalt-precorrin-4 Transmethylase, Domain 1"/>
    <property type="match status" value="1"/>
</dbReference>
<dbReference type="Pfam" id="PF00590">
    <property type="entry name" value="TP_methylase"/>
    <property type="match status" value="1"/>
</dbReference>
<dbReference type="InterPro" id="IPR014776">
    <property type="entry name" value="4pyrrole_Mease_sub2"/>
</dbReference>
<keyword evidence="4 9" id="KW-0489">Methyltransferase</keyword>
<dbReference type="OrthoDB" id="9804789at2"/>
<sequence>MTSEPKSVLGRLYGVGVGPGDPELLTLKAARIIDAADVVAYFAKEGRPSNARAVVAAKLGRQRELTLAYPVTTEIHRHDAAYRGAIGAFYEEAAAQVAAALDAGFDVAVLSEGDPLFYGSYMHLHCRLSSRYETEVVPGVTGMSGGWSGAGLPIAQGDDVLMVLPGTLDEEDLAARFASADAAVVMKLGRNLGKVRRALQAAGKLDGAFYVERATTAGARTIRLADKPDDTAPYFSIVLVPGWGTKP</sequence>
<evidence type="ECO:0000256" key="1">
    <source>
        <dbReference type="ARBA" id="ARBA00004953"/>
    </source>
</evidence>
<comment type="similarity">
    <text evidence="2 7">Belongs to the precorrin methyltransferase family.</text>
</comment>
<evidence type="ECO:0000256" key="3">
    <source>
        <dbReference type="ARBA" id="ARBA00022573"/>
    </source>
</evidence>
<dbReference type="PIRSF" id="PIRSF036427">
    <property type="entry name" value="Precrrn-2_mtase"/>
    <property type="match status" value="1"/>
</dbReference>
<evidence type="ECO:0000256" key="7">
    <source>
        <dbReference type="PIRNR" id="PIRNR036427"/>
    </source>
</evidence>
<dbReference type="GO" id="GO:0030788">
    <property type="term" value="F:precorrin-2 C20-methyltransferase activity"/>
    <property type="evidence" value="ECO:0007669"/>
    <property type="project" value="InterPro"/>
</dbReference>
<keyword evidence="10" id="KW-1185">Reference proteome</keyword>
<dbReference type="CDD" id="cd11645">
    <property type="entry name" value="Precorrin_2_C20_MT"/>
    <property type="match status" value="1"/>
</dbReference>
<evidence type="ECO:0000256" key="5">
    <source>
        <dbReference type="ARBA" id="ARBA00022679"/>
    </source>
</evidence>
<dbReference type="SUPFAM" id="SSF53790">
    <property type="entry name" value="Tetrapyrrole methylase"/>
    <property type="match status" value="1"/>
</dbReference>
<keyword evidence="5 9" id="KW-0808">Transferase</keyword>
<dbReference type="GO" id="GO:0032259">
    <property type="term" value="P:methylation"/>
    <property type="evidence" value="ECO:0007669"/>
    <property type="project" value="UniProtKB-KW"/>
</dbReference>
<dbReference type="STRING" id="1122133.SAMN02745157_1166"/>
<evidence type="ECO:0000256" key="4">
    <source>
        <dbReference type="ARBA" id="ARBA00022603"/>
    </source>
</evidence>
<dbReference type="InterPro" id="IPR012382">
    <property type="entry name" value="CobI/CbiL"/>
</dbReference>
<evidence type="ECO:0000313" key="10">
    <source>
        <dbReference type="Proteomes" id="UP000184485"/>
    </source>
</evidence>
<name>A0A1M4X6V2_9HYPH</name>
<dbReference type="InterPro" id="IPR006364">
    <property type="entry name" value="CobI/CbiL/CobIJ_dom"/>
</dbReference>
<gene>
    <name evidence="9" type="ORF">SAMN02745157_1166</name>
</gene>
<dbReference type="InterPro" id="IPR035996">
    <property type="entry name" value="4pyrrol_Methylase_sf"/>
</dbReference>
<feature type="domain" description="Tetrapyrrole methylase" evidence="8">
    <location>
        <begin position="11"/>
        <end position="223"/>
    </location>
</feature>
<dbReference type="PANTHER" id="PTHR43467">
    <property type="entry name" value="COBALT-PRECORRIN-2 C(20)-METHYLTRANSFERASE"/>
    <property type="match status" value="1"/>
</dbReference>
<evidence type="ECO:0000256" key="2">
    <source>
        <dbReference type="ARBA" id="ARBA00005879"/>
    </source>
</evidence>
<dbReference type="EMBL" id="FQUP01000001">
    <property type="protein sequence ID" value="SHE89230.1"/>
    <property type="molecule type" value="Genomic_DNA"/>
</dbReference>
<keyword evidence="3" id="KW-0169">Cobalamin biosynthesis</keyword>
<dbReference type="Gene3D" id="3.30.950.10">
    <property type="entry name" value="Methyltransferase, Cobalt-precorrin-4 Transmethylase, Domain 2"/>
    <property type="match status" value="1"/>
</dbReference>
<dbReference type="NCBIfam" id="TIGR01467">
    <property type="entry name" value="cobI_cbiL"/>
    <property type="match status" value="1"/>
</dbReference>
<evidence type="ECO:0000259" key="8">
    <source>
        <dbReference type="Pfam" id="PF00590"/>
    </source>
</evidence>
<dbReference type="GO" id="GO:0009236">
    <property type="term" value="P:cobalamin biosynthetic process"/>
    <property type="evidence" value="ECO:0007669"/>
    <property type="project" value="UniProtKB-UniRule"/>
</dbReference>
<comment type="pathway">
    <text evidence="1">Cofactor biosynthesis; adenosylcobalamin biosynthesis.</text>
</comment>